<dbReference type="PANTHER" id="PTHR35369">
    <property type="entry name" value="BLR3025 PROTEIN-RELATED"/>
    <property type="match status" value="1"/>
</dbReference>
<dbReference type="InterPro" id="IPR047610">
    <property type="entry name" value="ImuA_translesion"/>
</dbReference>
<name>A0A382C130_9ZZZZ</name>
<sequence length="255" mass="28456">VARQEKRILVRLSPHISRTSRPQQVPTDKQLILYINTGNLTDPCTDIQYFMSNVEPLLNQGALWRARELTTLAEASVATGIPTGFKSLDALLYDRGWPRASLVEILSESPGNGELRLITNGLAELSHQESRWVAWINPPHVPYAPALLGAGVDIDKVLLIHPRSHKEALWSLEQTLRSGTCSAVLAWFNEADLKLPELRRIQLNAKQGKTWVTLFRPPAASRIPSPAELRLSVNIKSADELQLAIIKRRGGWAMK</sequence>
<dbReference type="GO" id="GO:0009432">
    <property type="term" value="P:SOS response"/>
    <property type="evidence" value="ECO:0007669"/>
    <property type="project" value="InterPro"/>
</dbReference>
<dbReference type="Pfam" id="PF03846">
    <property type="entry name" value="SulA"/>
    <property type="match status" value="1"/>
</dbReference>
<dbReference type="InterPro" id="IPR027417">
    <property type="entry name" value="P-loop_NTPase"/>
</dbReference>
<dbReference type="GO" id="GO:0051782">
    <property type="term" value="P:negative regulation of cell division"/>
    <property type="evidence" value="ECO:0007669"/>
    <property type="project" value="InterPro"/>
</dbReference>
<dbReference type="InterPro" id="IPR004596">
    <property type="entry name" value="Cell_div_suppressor_SulA"/>
</dbReference>
<protein>
    <recommendedName>
        <fullName evidence="3">Translesion DNA synthesis-associated protein ImuA</fullName>
    </recommendedName>
</protein>
<keyword evidence="1" id="KW-0227">DNA damage</keyword>
<dbReference type="PANTHER" id="PTHR35369:SF3">
    <property type="entry name" value="TRANSLESION DNA SYNTHESIS-ASSOCIATED PROTEIN IMUA"/>
    <property type="match status" value="1"/>
</dbReference>
<accession>A0A382C130</accession>
<organism evidence="2">
    <name type="scientific">marine metagenome</name>
    <dbReference type="NCBI Taxonomy" id="408172"/>
    <lineage>
        <taxon>unclassified sequences</taxon>
        <taxon>metagenomes</taxon>
        <taxon>ecological metagenomes</taxon>
    </lineage>
</organism>
<evidence type="ECO:0000256" key="1">
    <source>
        <dbReference type="ARBA" id="ARBA00022763"/>
    </source>
</evidence>
<reference evidence="2" key="1">
    <citation type="submission" date="2018-05" db="EMBL/GenBank/DDBJ databases">
        <authorList>
            <person name="Lanie J.A."/>
            <person name="Ng W.-L."/>
            <person name="Kazmierczak K.M."/>
            <person name="Andrzejewski T.M."/>
            <person name="Davidsen T.M."/>
            <person name="Wayne K.J."/>
            <person name="Tettelin H."/>
            <person name="Glass J.I."/>
            <person name="Rusch D."/>
            <person name="Podicherti R."/>
            <person name="Tsui H.-C.T."/>
            <person name="Winkler M.E."/>
        </authorList>
    </citation>
    <scope>NUCLEOTIDE SEQUENCE</scope>
</reference>
<feature type="non-terminal residue" evidence="2">
    <location>
        <position position="1"/>
    </location>
</feature>
<dbReference type="AlphaFoldDB" id="A0A382C130"/>
<dbReference type="Gene3D" id="3.40.50.300">
    <property type="entry name" value="P-loop containing nucleotide triphosphate hydrolases"/>
    <property type="match status" value="1"/>
</dbReference>
<feature type="non-terminal residue" evidence="2">
    <location>
        <position position="255"/>
    </location>
</feature>
<dbReference type="SUPFAM" id="SSF52540">
    <property type="entry name" value="P-loop containing nucleoside triphosphate hydrolases"/>
    <property type="match status" value="1"/>
</dbReference>
<dbReference type="EMBL" id="UINC01032312">
    <property type="protein sequence ID" value="SVB19768.1"/>
    <property type="molecule type" value="Genomic_DNA"/>
</dbReference>
<dbReference type="InterPro" id="IPR050356">
    <property type="entry name" value="SulA_CellDiv_inhibitor"/>
</dbReference>
<evidence type="ECO:0000313" key="2">
    <source>
        <dbReference type="EMBL" id="SVB19768.1"/>
    </source>
</evidence>
<evidence type="ECO:0008006" key="3">
    <source>
        <dbReference type="Google" id="ProtNLM"/>
    </source>
</evidence>
<gene>
    <name evidence="2" type="ORF">METZ01_LOCUS172622</name>
</gene>
<dbReference type="GO" id="GO:0006281">
    <property type="term" value="P:DNA repair"/>
    <property type="evidence" value="ECO:0007669"/>
    <property type="project" value="TreeGrafter"/>
</dbReference>
<proteinExistence type="predicted"/>
<dbReference type="NCBIfam" id="NF033429">
    <property type="entry name" value="ImuA_translesion"/>
    <property type="match status" value="1"/>
</dbReference>